<dbReference type="SUPFAM" id="SSF53448">
    <property type="entry name" value="Nucleotide-diphospho-sugar transferases"/>
    <property type="match status" value="1"/>
</dbReference>
<dbReference type="InterPro" id="IPR029044">
    <property type="entry name" value="Nucleotide-diphossugar_trans"/>
</dbReference>
<proteinExistence type="predicted"/>
<name>A0A7T7MAI6_9ACTO</name>
<dbReference type="AlphaFoldDB" id="A0A7T7MAI6"/>
<dbReference type="CDD" id="cd00761">
    <property type="entry name" value="Glyco_tranf_GTA_type"/>
    <property type="match status" value="1"/>
</dbReference>
<dbReference type="Gene3D" id="3.90.550.10">
    <property type="entry name" value="Spore Coat Polysaccharide Biosynthesis Protein SpsA, Chain A"/>
    <property type="match status" value="1"/>
</dbReference>
<gene>
    <name evidence="2" type="ORF">JG540_03455</name>
</gene>
<dbReference type="PANTHER" id="PTHR43685">
    <property type="entry name" value="GLYCOSYLTRANSFERASE"/>
    <property type="match status" value="1"/>
</dbReference>
<protein>
    <submittedName>
        <fullName evidence="2">Glycosyltransferase family 2 protein</fullName>
    </submittedName>
</protein>
<keyword evidence="2" id="KW-0808">Transferase</keyword>
<organism evidence="2 3">
    <name type="scientific">Actinomyces weissii</name>
    <dbReference type="NCBI Taxonomy" id="675090"/>
    <lineage>
        <taxon>Bacteria</taxon>
        <taxon>Bacillati</taxon>
        <taxon>Actinomycetota</taxon>
        <taxon>Actinomycetes</taxon>
        <taxon>Actinomycetales</taxon>
        <taxon>Actinomycetaceae</taxon>
        <taxon>Actinomyces</taxon>
    </lineage>
</organism>
<dbReference type="Proteomes" id="UP000595895">
    <property type="component" value="Chromosome"/>
</dbReference>
<evidence type="ECO:0000313" key="2">
    <source>
        <dbReference type="EMBL" id="QQM67931.1"/>
    </source>
</evidence>
<dbReference type="GO" id="GO:0016740">
    <property type="term" value="F:transferase activity"/>
    <property type="evidence" value="ECO:0007669"/>
    <property type="project" value="UniProtKB-KW"/>
</dbReference>
<dbReference type="EMBL" id="CP066802">
    <property type="protein sequence ID" value="QQM67931.1"/>
    <property type="molecule type" value="Genomic_DNA"/>
</dbReference>
<dbReference type="PANTHER" id="PTHR43685:SF13">
    <property type="entry name" value="O ANTIGEN BIOSYNTHESIS RHAMNOSYLTRANSFERASE RFBN"/>
    <property type="match status" value="1"/>
</dbReference>
<dbReference type="RefSeq" id="WP_200277271.1">
    <property type="nucleotide sequence ID" value="NZ_CP066802.1"/>
</dbReference>
<dbReference type="KEGG" id="awe:JG540_03455"/>
<dbReference type="InterPro" id="IPR050834">
    <property type="entry name" value="Glycosyltransf_2"/>
</dbReference>
<evidence type="ECO:0000259" key="1">
    <source>
        <dbReference type="Pfam" id="PF00535"/>
    </source>
</evidence>
<feature type="domain" description="Glycosyltransferase 2-like" evidence="1">
    <location>
        <begin position="11"/>
        <end position="177"/>
    </location>
</feature>
<reference evidence="2 3" key="1">
    <citation type="submission" date="2020-12" db="EMBL/GenBank/DDBJ databases">
        <authorList>
            <person name="Zhou J."/>
        </authorList>
    </citation>
    <scope>NUCLEOTIDE SEQUENCE [LARGE SCALE GENOMIC DNA]</scope>
    <source>
        <strain evidence="2 3">CCUG 61299</strain>
    </source>
</reference>
<accession>A0A7T7MAI6</accession>
<dbReference type="InterPro" id="IPR001173">
    <property type="entry name" value="Glyco_trans_2-like"/>
</dbReference>
<keyword evidence="3" id="KW-1185">Reference proteome</keyword>
<sequence>MGERELSVGFTVVIPTLNAEKTLPGLLKNISQQAFRPDEVIVIDSESDDLTCAIAKADDAVSLIKIERSDFDHGMTRQKALLGAKHDIVCFLTQDALPKDSHYFYHLLKPLSDASIGMVTGKQVPYPNARRSEALVREFNYGKRSFIRSAEDIPRLGIKAFFASDVCSAYHRPTFKAVGGFGYCNTNEDMLIAARMLRGGARVAYESSAQVYHSHNFTVWQQYRRNLEIGKFLALHADELEVPSEVGEGLRMVSAVGKRLLAEGEWREIARFGTGCGASFIGNRLGRLFGRRMNLTR</sequence>
<evidence type="ECO:0000313" key="3">
    <source>
        <dbReference type="Proteomes" id="UP000595895"/>
    </source>
</evidence>
<dbReference type="Pfam" id="PF00535">
    <property type="entry name" value="Glycos_transf_2"/>
    <property type="match status" value="1"/>
</dbReference>
<dbReference type="GO" id="GO:0044010">
    <property type="term" value="P:single-species biofilm formation"/>
    <property type="evidence" value="ECO:0007669"/>
    <property type="project" value="TreeGrafter"/>
</dbReference>